<comment type="similarity">
    <text evidence="2">Belongs to the autoinducer-2 exporter (AI-2E) (TC 2.A.86) family.</text>
</comment>
<feature type="transmembrane region" description="Helical" evidence="6">
    <location>
        <begin position="267"/>
        <end position="293"/>
    </location>
</feature>
<proteinExistence type="inferred from homology"/>
<evidence type="ECO:0000256" key="1">
    <source>
        <dbReference type="ARBA" id="ARBA00004141"/>
    </source>
</evidence>
<feature type="transmembrane region" description="Helical" evidence="6">
    <location>
        <begin position="31"/>
        <end position="49"/>
    </location>
</feature>
<organism evidence="7 8">
    <name type="scientific">Candidatus Blautia faecavium</name>
    <dbReference type="NCBI Taxonomy" id="2838487"/>
    <lineage>
        <taxon>Bacteria</taxon>
        <taxon>Bacillati</taxon>
        <taxon>Bacillota</taxon>
        <taxon>Clostridia</taxon>
        <taxon>Lachnospirales</taxon>
        <taxon>Lachnospiraceae</taxon>
        <taxon>Blautia</taxon>
    </lineage>
</organism>
<dbReference type="GO" id="GO:0016020">
    <property type="term" value="C:membrane"/>
    <property type="evidence" value="ECO:0007669"/>
    <property type="project" value="UniProtKB-SubCell"/>
</dbReference>
<dbReference type="InterPro" id="IPR014227">
    <property type="entry name" value="YtvI-like"/>
</dbReference>
<reference evidence="7" key="2">
    <citation type="submission" date="2021-04" db="EMBL/GenBank/DDBJ databases">
        <authorList>
            <person name="Gilroy R."/>
        </authorList>
    </citation>
    <scope>NUCLEOTIDE SEQUENCE</scope>
    <source>
        <strain evidence="7">ChiSjej1B19-5720</strain>
    </source>
</reference>
<sequence length="363" mass="39812">MEKKKAFLINITYYGFFAVLLFLAGKYLLPVLMPFLLAFLLVFFVRGPAEKLAKKLGGGKKPLMLLLLVLCYVVVFGVVILGGGKVIAVAGDLIVRLPEIYQADIAPFLDSVLEKLGNTLSEADPFLASEIENGLRQFIQNTGQTLSALSMNVLRSLSEYIAGIPSAVIRIVIMIVSSFYMASDYDKIMNVVKKYMPEKMKKIVRDIKENGLNLLKVYVKSYFLLFLLTFAELTVGFLILGIPNAVIVAMVIAVFDILPVLGTGGVLLPWVAVMLVMGNYPLAFGLLLLYIVITIVRNMAEPKIVGKQIGLHPLVTLIAMFVGIGMCGLPGLFLFPIAIMIFTNMVKNGAIPAFKEKEKTSDS</sequence>
<dbReference type="EMBL" id="DWYZ01000229">
    <property type="protein sequence ID" value="HJB29563.1"/>
    <property type="molecule type" value="Genomic_DNA"/>
</dbReference>
<dbReference type="InterPro" id="IPR002549">
    <property type="entry name" value="AI-2E-like"/>
</dbReference>
<name>A0A9D2RWQ7_9FIRM</name>
<comment type="subcellular location">
    <subcellularLocation>
        <location evidence="1">Membrane</location>
        <topology evidence="1">Multi-pass membrane protein</topology>
    </subcellularLocation>
</comment>
<keyword evidence="3 6" id="KW-0812">Transmembrane</keyword>
<evidence type="ECO:0000256" key="3">
    <source>
        <dbReference type="ARBA" id="ARBA00022692"/>
    </source>
</evidence>
<feature type="transmembrane region" description="Helical" evidence="6">
    <location>
        <begin position="61"/>
        <end position="83"/>
    </location>
</feature>
<dbReference type="GO" id="GO:0055085">
    <property type="term" value="P:transmembrane transport"/>
    <property type="evidence" value="ECO:0007669"/>
    <property type="project" value="TreeGrafter"/>
</dbReference>
<dbReference type="Proteomes" id="UP000823842">
    <property type="component" value="Unassembled WGS sequence"/>
</dbReference>
<dbReference type="AlphaFoldDB" id="A0A9D2RWQ7"/>
<protein>
    <submittedName>
        <fullName evidence="7">Sporulation integral membrane protein YtvI</fullName>
    </submittedName>
</protein>
<evidence type="ECO:0000256" key="5">
    <source>
        <dbReference type="ARBA" id="ARBA00023136"/>
    </source>
</evidence>
<dbReference type="PANTHER" id="PTHR21716">
    <property type="entry name" value="TRANSMEMBRANE PROTEIN"/>
    <property type="match status" value="1"/>
</dbReference>
<accession>A0A9D2RWQ7</accession>
<evidence type="ECO:0000256" key="6">
    <source>
        <dbReference type="SAM" id="Phobius"/>
    </source>
</evidence>
<comment type="caution">
    <text evidence="7">The sequence shown here is derived from an EMBL/GenBank/DDBJ whole genome shotgun (WGS) entry which is preliminary data.</text>
</comment>
<reference evidence="7" key="1">
    <citation type="journal article" date="2021" name="PeerJ">
        <title>Extensive microbial diversity within the chicken gut microbiome revealed by metagenomics and culture.</title>
        <authorList>
            <person name="Gilroy R."/>
            <person name="Ravi A."/>
            <person name="Getino M."/>
            <person name="Pursley I."/>
            <person name="Horton D.L."/>
            <person name="Alikhan N.F."/>
            <person name="Baker D."/>
            <person name="Gharbi K."/>
            <person name="Hall N."/>
            <person name="Watson M."/>
            <person name="Adriaenssens E.M."/>
            <person name="Foster-Nyarko E."/>
            <person name="Jarju S."/>
            <person name="Secka A."/>
            <person name="Antonio M."/>
            <person name="Oren A."/>
            <person name="Chaudhuri R.R."/>
            <person name="La Ragione R."/>
            <person name="Hildebrand F."/>
            <person name="Pallen M.J."/>
        </authorList>
    </citation>
    <scope>NUCLEOTIDE SEQUENCE</scope>
    <source>
        <strain evidence="7">ChiSjej1B19-5720</strain>
    </source>
</reference>
<feature type="transmembrane region" description="Helical" evidence="6">
    <location>
        <begin position="7"/>
        <end position="25"/>
    </location>
</feature>
<feature type="transmembrane region" description="Helical" evidence="6">
    <location>
        <begin position="314"/>
        <end position="342"/>
    </location>
</feature>
<evidence type="ECO:0000313" key="7">
    <source>
        <dbReference type="EMBL" id="HJB29563.1"/>
    </source>
</evidence>
<feature type="transmembrane region" description="Helical" evidence="6">
    <location>
        <begin position="222"/>
        <end position="255"/>
    </location>
</feature>
<keyword evidence="4 6" id="KW-1133">Transmembrane helix</keyword>
<evidence type="ECO:0000256" key="4">
    <source>
        <dbReference type="ARBA" id="ARBA00022989"/>
    </source>
</evidence>
<dbReference type="PANTHER" id="PTHR21716:SF68">
    <property type="entry name" value="TRANSPORT PROTEIN YTVI-RELATED"/>
    <property type="match status" value="1"/>
</dbReference>
<feature type="transmembrane region" description="Helical" evidence="6">
    <location>
        <begin position="160"/>
        <end position="180"/>
    </location>
</feature>
<keyword evidence="5 6" id="KW-0472">Membrane</keyword>
<dbReference type="NCBIfam" id="TIGR02872">
    <property type="entry name" value="spore_ytvI"/>
    <property type="match status" value="1"/>
</dbReference>
<dbReference type="Pfam" id="PF01594">
    <property type="entry name" value="AI-2E_transport"/>
    <property type="match status" value="1"/>
</dbReference>
<evidence type="ECO:0000256" key="2">
    <source>
        <dbReference type="ARBA" id="ARBA00009773"/>
    </source>
</evidence>
<gene>
    <name evidence="7" type="primary">ytvI</name>
    <name evidence="7" type="ORF">IAA06_12360</name>
</gene>
<evidence type="ECO:0000313" key="8">
    <source>
        <dbReference type="Proteomes" id="UP000823842"/>
    </source>
</evidence>